<comment type="subcellular location">
    <subcellularLocation>
        <location evidence="1">Mitochondrion inner membrane</location>
        <topology evidence="1">Multi-pass membrane protein</topology>
    </subcellularLocation>
</comment>
<evidence type="ECO:0000313" key="11">
    <source>
        <dbReference type="Proteomes" id="UP000037510"/>
    </source>
</evidence>
<comment type="similarity">
    <text evidence="2 9">Belongs to the mitochondrial carrier (TC 2.A.29) family.</text>
</comment>
<protein>
    <submittedName>
        <fullName evidence="10">Uncharacterized protein</fullName>
    </submittedName>
</protein>
<comment type="caution">
    <text evidence="10">The sequence shown here is derived from an EMBL/GenBank/DDBJ whole genome shotgun (WGS) entry which is preliminary data.</text>
</comment>
<evidence type="ECO:0000256" key="6">
    <source>
        <dbReference type="ARBA" id="ARBA00023128"/>
    </source>
</evidence>
<gene>
    <name evidence="10" type="ORF">OBRU01_17068</name>
</gene>
<feature type="repeat" description="Solcar" evidence="8">
    <location>
        <begin position="1"/>
        <end position="62"/>
    </location>
</feature>
<dbReference type="PROSITE" id="PS50920">
    <property type="entry name" value="SOLCAR"/>
    <property type="match status" value="1"/>
</dbReference>
<dbReference type="InterPro" id="IPR018108">
    <property type="entry name" value="MCP_transmembrane"/>
</dbReference>
<dbReference type="GO" id="GO:0005313">
    <property type="term" value="F:L-glutamate transmembrane transporter activity"/>
    <property type="evidence" value="ECO:0007669"/>
    <property type="project" value="TreeGrafter"/>
</dbReference>
<dbReference type="InterPro" id="IPR051028">
    <property type="entry name" value="Mito_Solute_Carrier"/>
</dbReference>
<keyword evidence="5" id="KW-1133">Transmembrane helix</keyword>
<proteinExistence type="inferred from homology"/>
<accession>A0A0L7L1B4</accession>
<evidence type="ECO:0000256" key="9">
    <source>
        <dbReference type="RuleBase" id="RU000488"/>
    </source>
</evidence>
<dbReference type="EMBL" id="JTDY01003660">
    <property type="protein sequence ID" value="KOB69200.1"/>
    <property type="molecule type" value="Genomic_DNA"/>
</dbReference>
<keyword evidence="6" id="KW-0496">Mitochondrion</keyword>
<dbReference type="PANTHER" id="PTHR45678">
    <property type="entry name" value="MITOCHONDRIAL 2-OXODICARBOXYLATE CARRIER 1-RELATED"/>
    <property type="match status" value="1"/>
</dbReference>
<evidence type="ECO:0000313" key="10">
    <source>
        <dbReference type="EMBL" id="KOB69200.1"/>
    </source>
</evidence>
<evidence type="ECO:0000256" key="2">
    <source>
        <dbReference type="ARBA" id="ARBA00006375"/>
    </source>
</evidence>
<keyword evidence="7 8" id="KW-0472">Membrane</keyword>
<evidence type="ECO:0000256" key="7">
    <source>
        <dbReference type="ARBA" id="ARBA00023136"/>
    </source>
</evidence>
<dbReference type="GO" id="GO:0005743">
    <property type="term" value="C:mitochondrial inner membrane"/>
    <property type="evidence" value="ECO:0007669"/>
    <property type="project" value="UniProtKB-SubCell"/>
</dbReference>
<dbReference type="Pfam" id="PF00153">
    <property type="entry name" value="Mito_carr"/>
    <property type="match status" value="1"/>
</dbReference>
<evidence type="ECO:0000256" key="5">
    <source>
        <dbReference type="ARBA" id="ARBA00022989"/>
    </source>
</evidence>
<sequence>MPKLSLWEPTQQAELTGTFDCFKKTYAAEGYFGMYRGSAVNIILITPEKAIKLAANDMFRHTLTLQDGLMRCWPLFKIRLTLLMKRGLFDCVSTHFYQKKLWLPRIFFFDSITTAKRNIARKKGGKSERDLYDIIAAFKETDPESTPIFVARDLGRLLPLSFEHVDVTKLLKDLLLLKN</sequence>
<dbReference type="GO" id="GO:0015183">
    <property type="term" value="F:L-aspartate transmembrane transporter activity"/>
    <property type="evidence" value="ECO:0007669"/>
    <property type="project" value="TreeGrafter"/>
</dbReference>
<dbReference type="Proteomes" id="UP000037510">
    <property type="component" value="Unassembled WGS sequence"/>
</dbReference>
<dbReference type="PANTHER" id="PTHR45678:SF5">
    <property type="entry name" value="AT03939P-RELATED"/>
    <property type="match status" value="1"/>
</dbReference>
<keyword evidence="11" id="KW-1185">Reference proteome</keyword>
<keyword evidence="4" id="KW-0999">Mitochondrion inner membrane</keyword>
<dbReference type="AlphaFoldDB" id="A0A0L7L1B4"/>
<organism evidence="10 11">
    <name type="scientific">Operophtera brumata</name>
    <name type="common">Winter moth</name>
    <name type="synonym">Phalaena brumata</name>
    <dbReference type="NCBI Taxonomy" id="104452"/>
    <lineage>
        <taxon>Eukaryota</taxon>
        <taxon>Metazoa</taxon>
        <taxon>Ecdysozoa</taxon>
        <taxon>Arthropoda</taxon>
        <taxon>Hexapoda</taxon>
        <taxon>Insecta</taxon>
        <taxon>Pterygota</taxon>
        <taxon>Neoptera</taxon>
        <taxon>Endopterygota</taxon>
        <taxon>Lepidoptera</taxon>
        <taxon>Glossata</taxon>
        <taxon>Ditrysia</taxon>
        <taxon>Geometroidea</taxon>
        <taxon>Geometridae</taxon>
        <taxon>Larentiinae</taxon>
        <taxon>Operophtera</taxon>
    </lineage>
</organism>
<keyword evidence="3 8" id="KW-0812">Transmembrane</keyword>
<evidence type="ECO:0000256" key="1">
    <source>
        <dbReference type="ARBA" id="ARBA00004448"/>
    </source>
</evidence>
<dbReference type="Gene3D" id="1.50.40.10">
    <property type="entry name" value="Mitochondrial carrier domain"/>
    <property type="match status" value="1"/>
</dbReference>
<name>A0A0L7L1B4_OPEBR</name>
<reference evidence="10 11" key="1">
    <citation type="journal article" date="2015" name="Genome Biol. Evol.">
        <title>The genome of winter moth (Operophtera brumata) provides a genomic perspective on sexual dimorphism and phenology.</title>
        <authorList>
            <person name="Derks M.F."/>
            <person name="Smit S."/>
            <person name="Salis L."/>
            <person name="Schijlen E."/>
            <person name="Bossers A."/>
            <person name="Mateman C."/>
            <person name="Pijl A.S."/>
            <person name="de Ridder D."/>
            <person name="Groenen M.A."/>
            <person name="Visser M.E."/>
            <person name="Megens H.J."/>
        </authorList>
    </citation>
    <scope>NUCLEOTIDE SEQUENCE [LARGE SCALE GENOMIC DNA]</scope>
    <source>
        <strain evidence="10">WM2013NL</strain>
        <tissue evidence="10">Head and thorax</tissue>
    </source>
</reference>
<dbReference type="SUPFAM" id="SSF103506">
    <property type="entry name" value="Mitochondrial carrier"/>
    <property type="match status" value="1"/>
</dbReference>
<dbReference type="STRING" id="104452.A0A0L7L1B4"/>
<evidence type="ECO:0000256" key="4">
    <source>
        <dbReference type="ARBA" id="ARBA00022792"/>
    </source>
</evidence>
<dbReference type="InterPro" id="IPR023395">
    <property type="entry name" value="MCP_dom_sf"/>
</dbReference>
<dbReference type="GO" id="GO:0043490">
    <property type="term" value="P:malate-aspartate shuttle"/>
    <property type="evidence" value="ECO:0007669"/>
    <property type="project" value="TreeGrafter"/>
</dbReference>
<keyword evidence="9" id="KW-0813">Transport</keyword>
<evidence type="ECO:0000256" key="3">
    <source>
        <dbReference type="ARBA" id="ARBA00022692"/>
    </source>
</evidence>
<evidence type="ECO:0000256" key="8">
    <source>
        <dbReference type="PROSITE-ProRule" id="PRU00282"/>
    </source>
</evidence>